<gene>
    <name evidence="2" type="ORF">AKJ09_07133</name>
</gene>
<dbReference type="KEGG" id="llu:AKJ09_07133"/>
<accession>A0A0K1Q4Y3</accession>
<dbReference type="AlphaFoldDB" id="A0A0K1Q4Y3"/>
<feature type="transmembrane region" description="Helical" evidence="1">
    <location>
        <begin position="37"/>
        <end position="61"/>
    </location>
</feature>
<keyword evidence="1" id="KW-1133">Transmembrane helix</keyword>
<evidence type="ECO:0000256" key="1">
    <source>
        <dbReference type="SAM" id="Phobius"/>
    </source>
</evidence>
<dbReference type="RefSeq" id="WP_146651754.1">
    <property type="nucleotide sequence ID" value="NZ_CP012333.1"/>
</dbReference>
<organism evidence="2 3">
    <name type="scientific">Labilithrix luteola</name>
    <dbReference type="NCBI Taxonomy" id="1391654"/>
    <lineage>
        <taxon>Bacteria</taxon>
        <taxon>Pseudomonadati</taxon>
        <taxon>Myxococcota</taxon>
        <taxon>Polyangia</taxon>
        <taxon>Polyangiales</taxon>
        <taxon>Labilitrichaceae</taxon>
        <taxon>Labilithrix</taxon>
    </lineage>
</organism>
<feature type="transmembrane region" description="Helical" evidence="1">
    <location>
        <begin position="12"/>
        <end position="31"/>
    </location>
</feature>
<proteinExistence type="predicted"/>
<keyword evidence="1" id="KW-0812">Transmembrane</keyword>
<keyword evidence="3" id="KW-1185">Reference proteome</keyword>
<keyword evidence="1" id="KW-0472">Membrane</keyword>
<dbReference type="EMBL" id="CP012333">
    <property type="protein sequence ID" value="AKV00470.1"/>
    <property type="molecule type" value="Genomic_DNA"/>
</dbReference>
<sequence length="73" mass="8240">MKFRIPSSEKLLRVAAILALMALPLMVWSVFDPRVWPIMGALTIGQGIGTFSFLLFLVVVVRDLDVLGKLRRR</sequence>
<evidence type="ECO:0000313" key="3">
    <source>
        <dbReference type="Proteomes" id="UP000064967"/>
    </source>
</evidence>
<protein>
    <submittedName>
        <fullName evidence="2">Uncharacterized protein</fullName>
    </submittedName>
</protein>
<name>A0A0K1Q4Y3_9BACT</name>
<dbReference type="Proteomes" id="UP000064967">
    <property type="component" value="Chromosome"/>
</dbReference>
<evidence type="ECO:0000313" key="2">
    <source>
        <dbReference type="EMBL" id="AKV00470.1"/>
    </source>
</evidence>
<reference evidence="2 3" key="1">
    <citation type="submission" date="2015-08" db="EMBL/GenBank/DDBJ databases">
        <authorList>
            <person name="Babu N.S."/>
            <person name="Beckwith C.J."/>
            <person name="Beseler K.G."/>
            <person name="Brison A."/>
            <person name="Carone J.V."/>
            <person name="Caskin T.P."/>
            <person name="Diamond M."/>
            <person name="Durham M.E."/>
            <person name="Foxe J.M."/>
            <person name="Go M."/>
            <person name="Henderson B.A."/>
            <person name="Jones I.B."/>
            <person name="McGettigan J.A."/>
            <person name="Micheletti S.J."/>
            <person name="Nasrallah M.E."/>
            <person name="Ortiz D."/>
            <person name="Piller C.R."/>
            <person name="Privatt S.R."/>
            <person name="Schneider S.L."/>
            <person name="Sharp S."/>
            <person name="Smith T.C."/>
            <person name="Stanton J.D."/>
            <person name="Ullery H.E."/>
            <person name="Wilson R.J."/>
            <person name="Serrano M.G."/>
            <person name="Buck G."/>
            <person name="Lee V."/>
            <person name="Wang Y."/>
            <person name="Carvalho R."/>
            <person name="Voegtly L."/>
            <person name="Shi R."/>
            <person name="Duckworth R."/>
            <person name="Johnson A."/>
            <person name="Loviza R."/>
            <person name="Walstead R."/>
            <person name="Shah Z."/>
            <person name="Kiflezghi M."/>
            <person name="Wade K."/>
            <person name="Ball S.L."/>
            <person name="Bradley K.W."/>
            <person name="Asai D.J."/>
            <person name="Bowman C.A."/>
            <person name="Russell D.A."/>
            <person name="Pope W.H."/>
            <person name="Jacobs-Sera D."/>
            <person name="Hendrix R.W."/>
            <person name="Hatfull G.F."/>
        </authorList>
    </citation>
    <scope>NUCLEOTIDE SEQUENCE [LARGE SCALE GENOMIC DNA]</scope>
    <source>
        <strain evidence="2 3">DSM 27648</strain>
    </source>
</reference>
<dbReference type="STRING" id="1391654.AKJ09_07133"/>